<accession>A0A1I1E5C1</accession>
<evidence type="ECO:0000313" key="2">
    <source>
        <dbReference type="Proteomes" id="UP000198728"/>
    </source>
</evidence>
<dbReference type="EMBL" id="FOLG01000001">
    <property type="protein sequence ID" value="SFB82361.1"/>
    <property type="molecule type" value="Genomic_DNA"/>
</dbReference>
<evidence type="ECO:0008006" key="3">
    <source>
        <dbReference type="Google" id="ProtNLM"/>
    </source>
</evidence>
<reference evidence="1 2" key="1">
    <citation type="submission" date="2016-10" db="EMBL/GenBank/DDBJ databases">
        <authorList>
            <person name="de Groot N.N."/>
        </authorList>
    </citation>
    <scope>NUCLEOTIDE SEQUENCE [LARGE SCALE GENOMIC DNA]</scope>
    <source>
        <strain evidence="1 2">DSM 19548</strain>
    </source>
</reference>
<dbReference type="Gene3D" id="4.10.410.40">
    <property type="match status" value="1"/>
</dbReference>
<evidence type="ECO:0000313" key="1">
    <source>
        <dbReference type="EMBL" id="SFB82361.1"/>
    </source>
</evidence>
<dbReference type="STRING" id="441112.SAMN04488094_101649"/>
<gene>
    <name evidence="1" type="ORF">SAMN04488094_101649</name>
</gene>
<keyword evidence="2" id="KW-1185">Reference proteome</keyword>
<dbReference type="Proteomes" id="UP000198728">
    <property type="component" value="Unassembled WGS sequence"/>
</dbReference>
<protein>
    <recommendedName>
        <fullName evidence="3">Phage tail tube protein, TTP</fullName>
    </recommendedName>
</protein>
<dbReference type="RefSeq" id="WP_093359200.1">
    <property type="nucleotide sequence ID" value="NZ_FOLG01000001.1"/>
</dbReference>
<sequence>MSVYSAKDTLIFISTTSQDTEPANEAAYEALSYTEIGANGEVESIGRFGDTSNEVTFAGLKDGRITRAKGTRDAGTLDLVMAINYADPGQVALVAAEKTDFNYAFKIQFNDAPDGGTPSVRYFIGMVGSAAEEAEGVDAILKFHSSIWINSPVTRVDAAGA</sequence>
<dbReference type="AlphaFoldDB" id="A0A1I1E5C1"/>
<name>A0A1I1E5C1_9RHOB</name>
<proteinExistence type="predicted"/>
<dbReference type="OrthoDB" id="6976379at2"/>
<organism evidence="1 2">
    <name type="scientific">Tropicimonas isoalkanivorans</name>
    <dbReference type="NCBI Taxonomy" id="441112"/>
    <lineage>
        <taxon>Bacteria</taxon>
        <taxon>Pseudomonadati</taxon>
        <taxon>Pseudomonadota</taxon>
        <taxon>Alphaproteobacteria</taxon>
        <taxon>Rhodobacterales</taxon>
        <taxon>Roseobacteraceae</taxon>
        <taxon>Tropicimonas</taxon>
    </lineage>
</organism>